<evidence type="ECO:0000256" key="3">
    <source>
        <dbReference type="ARBA" id="ARBA00022692"/>
    </source>
</evidence>
<dbReference type="Proteomes" id="UP000239504">
    <property type="component" value="Unassembled WGS sequence"/>
</dbReference>
<dbReference type="GO" id="GO:0022857">
    <property type="term" value="F:transmembrane transporter activity"/>
    <property type="evidence" value="ECO:0007669"/>
    <property type="project" value="InterPro"/>
</dbReference>
<keyword evidence="3 6" id="KW-0812">Transmembrane</keyword>
<dbReference type="RefSeq" id="WP_104828700.1">
    <property type="nucleotide sequence ID" value="NZ_PJCH01000003.1"/>
</dbReference>
<accession>A0A2S7K987</accession>
<dbReference type="OrthoDB" id="8657441at2"/>
<feature type="transmembrane region" description="Helical" evidence="6">
    <location>
        <begin position="101"/>
        <end position="118"/>
    </location>
</feature>
<evidence type="ECO:0000256" key="5">
    <source>
        <dbReference type="ARBA" id="ARBA00023136"/>
    </source>
</evidence>
<feature type="transmembrane region" description="Helical" evidence="6">
    <location>
        <begin position="74"/>
        <end position="95"/>
    </location>
</feature>
<keyword evidence="2" id="KW-1003">Cell membrane</keyword>
<proteinExistence type="predicted"/>
<dbReference type="InterPro" id="IPR000390">
    <property type="entry name" value="Small_drug/metabolite_transptr"/>
</dbReference>
<keyword evidence="4 6" id="KW-1133">Transmembrane helix</keyword>
<name>A0A2S7K987_9PROT</name>
<dbReference type="EMBL" id="PJCH01000003">
    <property type="protein sequence ID" value="PQA89062.1"/>
    <property type="molecule type" value="Genomic_DNA"/>
</dbReference>
<evidence type="ECO:0000256" key="2">
    <source>
        <dbReference type="ARBA" id="ARBA00022475"/>
    </source>
</evidence>
<dbReference type="PANTHER" id="PTHR30561">
    <property type="entry name" value="SMR FAMILY PROTON-DEPENDENT DRUG EFFLUX TRANSPORTER SUGE"/>
    <property type="match status" value="1"/>
</dbReference>
<keyword evidence="8" id="KW-1185">Reference proteome</keyword>
<organism evidence="7 8">
    <name type="scientific">Hyphococcus luteus</name>
    <dbReference type="NCBI Taxonomy" id="2058213"/>
    <lineage>
        <taxon>Bacteria</taxon>
        <taxon>Pseudomonadati</taxon>
        <taxon>Pseudomonadota</taxon>
        <taxon>Alphaproteobacteria</taxon>
        <taxon>Parvularculales</taxon>
        <taxon>Parvularculaceae</taxon>
        <taxon>Hyphococcus</taxon>
    </lineage>
</organism>
<evidence type="ECO:0000256" key="6">
    <source>
        <dbReference type="SAM" id="Phobius"/>
    </source>
</evidence>
<evidence type="ECO:0000256" key="4">
    <source>
        <dbReference type="ARBA" id="ARBA00022989"/>
    </source>
</evidence>
<reference evidence="7 8" key="1">
    <citation type="submission" date="2017-12" db="EMBL/GenBank/DDBJ databases">
        <authorList>
            <person name="Hurst M.R.H."/>
        </authorList>
    </citation>
    <scope>NUCLEOTIDE SEQUENCE [LARGE SCALE GENOMIC DNA]</scope>
    <source>
        <strain evidence="7 8">SY-3-19</strain>
    </source>
</reference>
<evidence type="ECO:0000256" key="1">
    <source>
        <dbReference type="ARBA" id="ARBA00004651"/>
    </source>
</evidence>
<keyword evidence="5 6" id="KW-0472">Membrane</keyword>
<protein>
    <recommendedName>
        <fullName evidence="9">Small multidrug resistance protein</fullName>
    </recommendedName>
</protein>
<dbReference type="Gene3D" id="1.10.3730.20">
    <property type="match status" value="1"/>
</dbReference>
<gene>
    <name evidence="7" type="ORF">CW354_03690</name>
</gene>
<dbReference type="GO" id="GO:0005886">
    <property type="term" value="C:plasma membrane"/>
    <property type="evidence" value="ECO:0007669"/>
    <property type="project" value="UniProtKB-SubCell"/>
</dbReference>
<evidence type="ECO:0000313" key="8">
    <source>
        <dbReference type="Proteomes" id="UP000239504"/>
    </source>
</evidence>
<evidence type="ECO:0000313" key="7">
    <source>
        <dbReference type="EMBL" id="PQA89062.1"/>
    </source>
</evidence>
<comment type="subcellular location">
    <subcellularLocation>
        <location evidence="1">Cell membrane</location>
        <topology evidence="1">Multi-pass membrane protein</topology>
    </subcellularLocation>
</comment>
<sequence length="120" mass="12615">MSLTSWILVLAAAASNVLANVMLKKTITALPAREGMTAALKTALGMGSFWAFGFACVFLLTFYILALRTLDLSVAYAVVTSSALIGMVAASAWLLDEPATVIKITGCLLIIVGIFLISKT</sequence>
<feature type="transmembrane region" description="Helical" evidence="6">
    <location>
        <begin position="43"/>
        <end position="67"/>
    </location>
</feature>
<dbReference type="InterPro" id="IPR037185">
    <property type="entry name" value="EmrE-like"/>
</dbReference>
<evidence type="ECO:0008006" key="9">
    <source>
        <dbReference type="Google" id="ProtNLM"/>
    </source>
</evidence>
<dbReference type="PANTHER" id="PTHR30561:SF9">
    <property type="entry name" value="4-AMINO-4-DEOXY-L-ARABINOSE-PHOSPHOUNDECAPRENOL FLIPPASE SUBUNIT ARNF-RELATED"/>
    <property type="match status" value="1"/>
</dbReference>
<dbReference type="SUPFAM" id="SSF103481">
    <property type="entry name" value="Multidrug resistance efflux transporter EmrE"/>
    <property type="match status" value="1"/>
</dbReference>
<comment type="caution">
    <text evidence="7">The sequence shown here is derived from an EMBL/GenBank/DDBJ whole genome shotgun (WGS) entry which is preliminary data.</text>
</comment>
<dbReference type="AlphaFoldDB" id="A0A2S7K987"/>